<keyword evidence="1" id="KW-1133">Transmembrane helix</keyword>
<sequence>MHQDNIWWFELGFLSPLVSKYVVLFSCIATIITTISMSLRFYLPILLSLVDFCLSMPSPTVASRCISISSPQVIIEAVTTCLVRKDRILHIRPVPTCPF</sequence>
<evidence type="ECO:0000313" key="2">
    <source>
        <dbReference type="EMBL" id="KAF0468746.1"/>
    </source>
</evidence>
<gene>
    <name evidence="2" type="ORF">F8M41_025766</name>
</gene>
<dbReference type="EMBL" id="WTPW01000937">
    <property type="protein sequence ID" value="KAF0468746.1"/>
    <property type="molecule type" value="Genomic_DNA"/>
</dbReference>
<reference evidence="2 3" key="1">
    <citation type="journal article" date="2019" name="Environ. Microbiol.">
        <title>At the nexus of three kingdoms: the genome of the mycorrhizal fungus Gigaspora margarita provides insights into plant, endobacterial and fungal interactions.</title>
        <authorList>
            <person name="Venice F."/>
            <person name="Ghignone S."/>
            <person name="Salvioli di Fossalunga A."/>
            <person name="Amselem J."/>
            <person name="Novero M."/>
            <person name="Xianan X."/>
            <person name="Sedzielewska Toro K."/>
            <person name="Morin E."/>
            <person name="Lipzen A."/>
            <person name="Grigoriev I.V."/>
            <person name="Henrissat B."/>
            <person name="Martin F.M."/>
            <person name="Bonfante P."/>
        </authorList>
    </citation>
    <scope>NUCLEOTIDE SEQUENCE [LARGE SCALE GENOMIC DNA]</scope>
    <source>
        <strain evidence="2 3">BEG34</strain>
    </source>
</reference>
<keyword evidence="1" id="KW-0472">Membrane</keyword>
<comment type="caution">
    <text evidence="2">The sequence shown here is derived from an EMBL/GenBank/DDBJ whole genome shotgun (WGS) entry which is preliminary data.</text>
</comment>
<name>A0A8H3XI50_GIGMA</name>
<evidence type="ECO:0000256" key="1">
    <source>
        <dbReference type="SAM" id="Phobius"/>
    </source>
</evidence>
<evidence type="ECO:0000313" key="3">
    <source>
        <dbReference type="Proteomes" id="UP000439903"/>
    </source>
</evidence>
<accession>A0A8H3XI50</accession>
<dbReference type="AlphaFoldDB" id="A0A8H3XI50"/>
<protein>
    <submittedName>
        <fullName evidence="2">Uncharacterized protein</fullName>
    </submittedName>
</protein>
<keyword evidence="3" id="KW-1185">Reference proteome</keyword>
<keyword evidence="1" id="KW-0812">Transmembrane</keyword>
<feature type="transmembrane region" description="Helical" evidence="1">
    <location>
        <begin position="21"/>
        <end position="43"/>
    </location>
</feature>
<dbReference type="Proteomes" id="UP000439903">
    <property type="component" value="Unassembled WGS sequence"/>
</dbReference>
<proteinExistence type="predicted"/>
<organism evidence="2 3">
    <name type="scientific">Gigaspora margarita</name>
    <dbReference type="NCBI Taxonomy" id="4874"/>
    <lineage>
        <taxon>Eukaryota</taxon>
        <taxon>Fungi</taxon>
        <taxon>Fungi incertae sedis</taxon>
        <taxon>Mucoromycota</taxon>
        <taxon>Glomeromycotina</taxon>
        <taxon>Glomeromycetes</taxon>
        <taxon>Diversisporales</taxon>
        <taxon>Gigasporaceae</taxon>
        <taxon>Gigaspora</taxon>
    </lineage>
</organism>